<evidence type="ECO:0000256" key="6">
    <source>
        <dbReference type="PIRSR" id="PIRSR004869-50"/>
    </source>
</evidence>
<sequence>MEHEAEFYEAAEGGRVVCRLCPHGCRLAEGERGKCRSRVCRGGRLVAENYGRVCALQIDPVEKKPLLHFHPGGSCLSLAAAGCNLSCLNCQNWDISQASTADVPYRQLGAADVARLAETNGCRMVAYTYTEPLTWLEYTRDCAVACRERGLKNILVTAGYVNACPLAGLLPYIDAANVDLKSFSDDIYRSVSGVRLAPVLHTLKSMLDAGVWIEITNLLIPGVNDDMDMIARMCRWLVDNGFADCPLHFSRFFPQYKMQGPMSVLAVTPMGVKDAGASFVPTPLPLLVEARRVAISQGMRHVYLGNVSLPGAEDTLCPRCGSVLIRRTGYDVDLGNFSGVCPKCGSKIAGVW</sequence>
<keyword evidence="3 6" id="KW-0479">Metal-binding</keyword>
<evidence type="ECO:0000313" key="9">
    <source>
        <dbReference type="Proteomes" id="UP000036951"/>
    </source>
</evidence>
<feature type="binding site" evidence="6">
    <location>
        <position position="87"/>
    </location>
    <ligand>
        <name>[4Fe-4S] cluster</name>
        <dbReference type="ChEBI" id="CHEBI:49883"/>
        <note>4Fe-4S-S-AdoMet</note>
    </ligand>
</feature>
<dbReference type="InterPro" id="IPR016431">
    <property type="entry name" value="Pyrv-formate_lyase-activ_prd"/>
</dbReference>
<dbReference type="SFLD" id="SFLDS00029">
    <property type="entry name" value="Radical_SAM"/>
    <property type="match status" value="1"/>
</dbReference>
<keyword evidence="1" id="KW-0004">4Fe-4S</keyword>
<protein>
    <submittedName>
        <fullName evidence="8">Radical SAM protein</fullName>
    </submittedName>
</protein>
<name>A0A8E1QZE8_9BACT</name>
<dbReference type="PIRSF" id="PIRSF004869">
    <property type="entry name" value="PflX_prd"/>
    <property type="match status" value="1"/>
</dbReference>
<dbReference type="Proteomes" id="UP000036951">
    <property type="component" value="Unassembled WGS sequence"/>
</dbReference>
<reference evidence="8 9" key="1">
    <citation type="submission" date="2015-06" db="EMBL/GenBank/DDBJ databases">
        <title>Prevotella sp. 109, sp. nov., a novel member of the family Prevotellaceae isolated from human faeces.</title>
        <authorList>
            <person name="Shkoporov A.N."/>
            <person name="Chaplin A.V."/>
            <person name="Kafarskaia L.I."/>
            <person name="Efimov B.A."/>
        </authorList>
    </citation>
    <scope>NUCLEOTIDE SEQUENCE [LARGE SCALE GENOMIC DNA]</scope>
    <source>
        <strain evidence="8 9">109</strain>
    </source>
</reference>
<evidence type="ECO:0000313" key="8">
    <source>
        <dbReference type="EMBL" id="KOO69625.1"/>
    </source>
</evidence>
<dbReference type="PROSITE" id="PS51918">
    <property type="entry name" value="RADICAL_SAM"/>
    <property type="match status" value="1"/>
</dbReference>
<dbReference type="GO" id="GO:0051539">
    <property type="term" value="F:4 iron, 4 sulfur cluster binding"/>
    <property type="evidence" value="ECO:0007669"/>
    <property type="project" value="UniProtKB-KW"/>
</dbReference>
<dbReference type="InterPro" id="IPR007197">
    <property type="entry name" value="rSAM"/>
</dbReference>
<keyword evidence="9" id="KW-1185">Reference proteome</keyword>
<keyword evidence="4 6" id="KW-0408">Iron</keyword>
<dbReference type="AlphaFoldDB" id="A0A8E1QZE8"/>
<gene>
    <name evidence="8" type="ORF">ACU52_00240</name>
</gene>
<accession>A0A8E1QZE8</accession>
<dbReference type="InterPro" id="IPR034457">
    <property type="entry name" value="Organic_radical-activating"/>
</dbReference>
<dbReference type="EMBL" id="LFQU01000001">
    <property type="protein sequence ID" value="KOO69625.1"/>
    <property type="molecule type" value="Genomic_DNA"/>
</dbReference>
<dbReference type="PANTHER" id="PTHR30352">
    <property type="entry name" value="PYRUVATE FORMATE-LYASE-ACTIVATING ENZYME"/>
    <property type="match status" value="1"/>
</dbReference>
<evidence type="ECO:0000256" key="4">
    <source>
        <dbReference type="ARBA" id="ARBA00023004"/>
    </source>
</evidence>
<organism evidence="8 9">
    <name type="scientific">Xylanibacter rarus</name>
    <dbReference type="NCBI Taxonomy" id="1676614"/>
    <lineage>
        <taxon>Bacteria</taxon>
        <taxon>Pseudomonadati</taxon>
        <taxon>Bacteroidota</taxon>
        <taxon>Bacteroidia</taxon>
        <taxon>Bacteroidales</taxon>
        <taxon>Prevotellaceae</taxon>
        <taxon>Xylanibacter</taxon>
    </lineage>
</organism>
<evidence type="ECO:0000259" key="7">
    <source>
        <dbReference type="PROSITE" id="PS51918"/>
    </source>
</evidence>
<comment type="cofactor">
    <cofactor evidence="6">
        <name>[4Fe-4S] cluster</name>
        <dbReference type="ChEBI" id="CHEBI:49883"/>
    </cofactor>
    <text evidence="6">Binds 1 [4Fe-4S] cluster. The cluster is coordinated with 3 cysteines and an exchangeable S-adenosyl-L-methionine.</text>
</comment>
<feature type="binding site" evidence="6">
    <location>
        <position position="90"/>
    </location>
    <ligand>
        <name>[4Fe-4S] cluster</name>
        <dbReference type="ChEBI" id="CHEBI:49883"/>
        <note>4Fe-4S-S-AdoMet</note>
    </ligand>
</feature>
<dbReference type="OrthoDB" id="9781783at2"/>
<evidence type="ECO:0000256" key="3">
    <source>
        <dbReference type="ARBA" id="ARBA00022723"/>
    </source>
</evidence>
<dbReference type="NCBIfam" id="TIGR04337">
    <property type="entry name" value="AmmeMemoSam_rS"/>
    <property type="match status" value="1"/>
</dbReference>
<dbReference type="CDD" id="cd01335">
    <property type="entry name" value="Radical_SAM"/>
    <property type="match status" value="1"/>
</dbReference>
<evidence type="ECO:0000256" key="5">
    <source>
        <dbReference type="ARBA" id="ARBA00023014"/>
    </source>
</evidence>
<dbReference type="SUPFAM" id="SSF102114">
    <property type="entry name" value="Radical SAM enzymes"/>
    <property type="match status" value="1"/>
</dbReference>
<dbReference type="GO" id="GO:0003824">
    <property type="term" value="F:catalytic activity"/>
    <property type="evidence" value="ECO:0007669"/>
    <property type="project" value="InterPro"/>
</dbReference>
<feature type="binding site" evidence="6">
    <location>
        <position position="83"/>
    </location>
    <ligand>
        <name>[4Fe-4S] cluster</name>
        <dbReference type="ChEBI" id="CHEBI:49883"/>
        <note>4Fe-4S-S-AdoMet</note>
    </ligand>
</feature>
<dbReference type="PANTHER" id="PTHR30352:SF5">
    <property type="entry name" value="PYRUVATE FORMATE-LYASE 1-ACTIVATING ENZYME"/>
    <property type="match status" value="1"/>
</dbReference>
<dbReference type="RefSeq" id="WP_053397332.1">
    <property type="nucleotide sequence ID" value="NZ_LFQU01000001.1"/>
</dbReference>
<dbReference type="InterPro" id="IPR013785">
    <property type="entry name" value="Aldolase_TIM"/>
</dbReference>
<evidence type="ECO:0000256" key="1">
    <source>
        <dbReference type="ARBA" id="ARBA00022485"/>
    </source>
</evidence>
<keyword evidence="5 6" id="KW-0411">Iron-sulfur</keyword>
<proteinExistence type="predicted"/>
<comment type="caution">
    <text evidence="8">The sequence shown here is derived from an EMBL/GenBank/DDBJ whole genome shotgun (WGS) entry which is preliminary data.</text>
</comment>
<dbReference type="Gene3D" id="3.20.20.70">
    <property type="entry name" value="Aldolase class I"/>
    <property type="match status" value="1"/>
</dbReference>
<dbReference type="SFLD" id="SFLDG01101">
    <property type="entry name" value="Uncharacterised_Radical_SAM_Su"/>
    <property type="match status" value="1"/>
</dbReference>
<dbReference type="InterPro" id="IPR027596">
    <property type="entry name" value="AmmeMemoSam_rS"/>
</dbReference>
<dbReference type="InterPro" id="IPR058240">
    <property type="entry name" value="rSAM_sf"/>
</dbReference>
<feature type="domain" description="Radical SAM core" evidence="7">
    <location>
        <begin position="68"/>
        <end position="300"/>
    </location>
</feature>
<dbReference type="GO" id="GO:0046872">
    <property type="term" value="F:metal ion binding"/>
    <property type="evidence" value="ECO:0007669"/>
    <property type="project" value="UniProtKB-KW"/>
</dbReference>
<keyword evidence="2 6" id="KW-0949">S-adenosyl-L-methionine</keyword>
<dbReference type="Pfam" id="PF04055">
    <property type="entry name" value="Radical_SAM"/>
    <property type="match status" value="1"/>
</dbReference>
<evidence type="ECO:0000256" key="2">
    <source>
        <dbReference type="ARBA" id="ARBA00022691"/>
    </source>
</evidence>